<dbReference type="SUPFAM" id="SSF52821">
    <property type="entry name" value="Rhodanese/Cell cycle control phosphatase"/>
    <property type="match status" value="1"/>
</dbReference>
<reference evidence="1" key="1">
    <citation type="journal article" date="2023" name="Nat. Commun.">
        <title>Diploid and tetraploid genomes of Acorus and the evolution of monocots.</title>
        <authorList>
            <person name="Ma L."/>
            <person name="Liu K.W."/>
            <person name="Li Z."/>
            <person name="Hsiao Y.Y."/>
            <person name="Qi Y."/>
            <person name="Fu T."/>
            <person name="Tang G.D."/>
            <person name="Zhang D."/>
            <person name="Sun W.H."/>
            <person name="Liu D.K."/>
            <person name="Li Y."/>
            <person name="Chen G.Z."/>
            <person name="Liu X.D."/>
            <person name="Liao X.Y."/>
            <person name="Jiang Y.T."/>
            <person name="Yu X."/>
            <person name="Hao Y."/>
            <person name="Huang J."/>
            <person name="Zhao X.W."/>
            <person name="Ke S."/>
            <person name="Chen Y.Y."/>
            <person name="Wu W.L."/>
            <person name="Hsu J.L."/>
            <person name="Lin Y.F."/>
            <person name="Huang M.D."/>
            <person name="Li C.Y."/>
            <person name="Huang L."/>
            <person name="Wang Z.W."/>
            <person name="Zhao X."/>
            <person name="Zhong W.Y."/>
            <person name="Peng D.H."/>
            <person name="Ahmad S."/>
            <person name="Lan S."/>
            <person name="Zhang J.S."/>
            <person name="Tsai W.C."/>
            <person name="Van de Peer Y."/>
            <person name="Liu Z.J."/>
        </authorList>
    </citation>
    <scope>NUCLEOTIDE SEQUENCE</scope>
    <source>
        <strain evidence="1">CP</strain>
    </source>
</reference>
<comment type="caution">
    <text evidence="1">The sequence shown here is derived from an EMBL/GenBank/DDBJ whole genome shotgun (WGS) entry which is preliminary data.</text>
</comment>
<reference evidence="1" key="2">
    <citation type="submission" date="2023-06" db="EMBL/GenBank/DDBJ databases">
        <authorList>
            <person name="Ma L."/>
            <person name="Liu K.-W."/>
            <person name="Li Z."/>
            <person name="Hsiao Y.-Y."/>
            <person name="Qi Y."/>
            <person name="Fu T."/>
            <person name="Tang G."/>
            <person name="Zhang D."/>
            <person name="Sun W.-H."/>
            <person name="Liu D.-K."/>
            <person name="Li Y."/>
            <person name="Chen G.-Z."/>
            <person name="Liu X.-D."/>
            <person name="Liao X.-Y."/>
            <person name="Jiang Y.-T."/>
            <person name="Yu X."/>
            <person name="Hao Y."/>
            <person name="Huang J."/>
            <person name="Zhao X.-W."/>
            <person name="Ke S."/>
            <person name="Chen Y.-Y."/>
            <person name="Wu W.-L."/>
            <person name="Hsu J.-L."/>
            <person name="Lin Y.-F."/>
            <person name="Huang M.-D."/>
            <person name="Li C.-Y."/>
            <person name="Huang L."/>
            <person name="Wang Z.-W."/>
            <person name="Zhao X."/>
            <person name="Zhong W.-Y."/>
            <person name="Peng D.-H."/>
            <person name="Ahmad S."/>
            <person name="Lan S."/>
            <person name="Zhang J.-S."/>
            <person name="Tsai W.-C."/>
            <person name="Van De Peer Y."/>
            <person name="Liu Z.-J."/>
        </authorList>
    </citation>
    <scope>NUCLEOTIDE SEQUENCE</scope>
    <source>
        <strain evidence="1">CP</strain>
        <tissue evidence="1">Leaves</tissue>
    </source>
</reference>
<accession>A0AAV9CZI6</accession>
<dbReference type="InterPro" id="IPR044240">
    <property type="entry name" value="STR4-like"/>
</dbReference>
<keyword evidence="2" id="KW-1185">Reference proteome</keyword>
<evidence type="ECO:0000313" key="2">
    <source>
        <dbReference type="Proteomes" id="UP001180020"/>
    </source>
</evidence>
<evidence type="ECO:0000313" key="1">
    <source>
        <dbReference type="EMBL" id="KAK1294031.1"/>
    </source>
</evidence>
<proteinExistence type="predicted"/>
<dbReference type="AlphaFoldDB" id="A0AAV9CZI6"/>
<name>A0AAV9CZI6_ACOCL</name>
<dbReference type="EMBL" id="JAUJYO010000016">
    <property type="protein sequence ID" value="KAK1294031.1"/>
    <property type="molecule type" value="Genomic_DNA"/>
</dbReference>
<dbReference type="PANTHER" id="PTHR47377">
    <property type="entry name" value="RHODANESE-LIKE DOMAIN-CONTAINING PROTEIN 4, CHLOROPLASTIC"/>
    <property type="match status" value="1"/>
</dbReference>
<organism evidence="1 2">
    <name type="scientific">Acorus calamus</name>
    <name type="common">Sweet flag</name>
    <dbReference type="NCBI Taxonomy" id="4465"/>
    <lineage>
        <taxon>Eukaryota</taxon>
        <taxon>Viridiplantae</taxon>
        <taxon>Streptophyta</taxon>
        <taxon>Embryophyta</taxon>
        <taxon>Tracheophyta</taxon>
        <taxon>Spermatophyta</taxon>
        <taxon>Magnoliopsida</taxon>
        <taxon>Liliopsida</taxon>
        <taxon>Acoraceae</taxon>
        <taxon>Acorus</taxon>
    </lineage>
</organism>
<dbReference type="InterPro" id="IPR036873">
    <property type="entry name" value="Rhodanese-like_dom_sf"/>
</dbReference>
<sequence length="367" mass="42058">MECLGVSLSPLLPPFQNHPKLPKSISKPPCLSGHSWHPLRNTSSLASLPNQLSIHKTSPPHKFSTTHRLNLYQNRILIHKFFSSSQNSPTHLSSCHKNHKFATKTVSLLQILATHLKGPLRNCKVTSFVGDGQKFHLCLPSLAITFVPFPSFAADVQEYSDKINVEYIVNVIDDFFNRNPFFVAGCTIIWLVVIPLTENYLKKCKPIPAINAFRRLKDDPNSQLLDVRNKQSLSYMSSPNLRILNKTAVQVEFTEGDEENFVRKVLENCQDPENTVLCVLDNFDGNSMKIAELLFKRGFKEAYAIKVDSEARMDGRQYKKPFFHHPCMFILEKRRKREQLKLMEAEKHQMSTSASVMEYQLIQLRET</sequence>
<dbReference type="PANTHER" id="PTHR47377:SF3">
    <property type="entry name" value="RHODANESE-LIKE DOMAIN-CONTAINING PROTEIN 4A, CHLOROPLASTIC"/>
    <property type="match status" value="1"/>
</dbReference>
<protein>
    <recommendedName>
        <fullName evidence="3">Rhodanese-like domain-containing protein 4A, chloroplastic</fullName>
    </recommendedName>
</protein>
<gene>
    <name evidence="1" type="ORF">QJS10_CPA16g00046</name>
</gene>
<evidence type="ECO:0008006" key="3">
    <source>
        <dbReference type="Google" id="ProtNLM"/>
    </source>
</evidence>
<dbReference type="Proteomes" id="UP001180020">
    <property type="component" value="Unassembled WGS sequence"/>
</dbReference>
<dbReference type="Gene3D" id="3.40.250.10">
    <property type="entry name" value="Rhodanese-like domain"/>
    <property type="match status" value="1"/>
</dbReference>